<organism evidence="1">
    <name type="scientific">Tanacetum cinerariifolium</name>
    <name type="common">Dalmatian daisy</name>
    <name type="synonym">Chrysanthemum cinerariifolium</name>
    <dbReference type="NCBI Taxonomy" id="118510"/>
    <lineage>
        <taxon>Eukaryota</taxon>
        <taxon>Viridiplantae</taxon>
        <taxon>Streptophyta</taxon>
        <taxon>Embryophyta</taxon>
        <taxon>Tracheophyta</taxon>
        <taxon>Spermatophyta</taxon>
        <taxon>Magnoliopsida</taxon>
        <taxon>eudicotyledons</taxon>
        <taxon>Gunneridae</taxon>
        <taxon>Pentapetalae</taxon>
        <taxon>asterids</taxon>
        <taxon>campanulids</taxon>
        <taxon>Asterales</taxon>
        <taxon>Asteraceae</taxon>
        <taxon>Asteroideae</taxon>
        <taxon>Anthemideae</taxon>
        <taxon>Anthemidinae</taxon>
        <taxon>Tanacetum</taxon>
    </lineage>
</organism>
<dbReference type="AlphaFoldDB" id="A0A699TBG9"/>
<reference evidence="1" key="1">
    <citation type="journal article" date="2019" name="Sci. Rep.">
        <title>Draft genome of Tanacetum cinerariifolium, the natural source of mosquito coil.</title>
        <authorList>
            <person name="Yamashiro T."/>
            <person name="Shiraishi A."/>
            <person name="Satake H."/>
            <person name="Nakayama K."/>
        </authorList>
    </citation>
    <scope>NUCLEOTIDE SEQUENCE</scope>
</reference>
<gene>
    <name evidence="1" type="ORF">Tci_878832</name>
</gene>
<protein>
    <submittedName>
        <fullName evidence="1">Uncharacterized protein</fullName>
    </submittedName>
</protein>
<name>A0A699TBG9_TANCI</name>
<comment type="caution">
    <text evidence="1">The sequence shown here is derived from an EMBL/GenBank/DDBJ whole genome shotgun (WGS) entry which is preliminary data.</text>
</comment>
<evidence type="ECO:0000313" key="1">
    <source>
        <dbReference type="EMBL" id="GFD06863.1"/>
    </source>
</evidence>
<accession>A0A699TBG9</accession>
<proteinExistence type="predicted"/>
<sequence length="115" mass="13229">MRSLLPSTFCRTNIPEADMPPQKRDCLTTLAPGFKVEKSSPAGAARQPWPTLESDRWRYRVEQTGYGITNTWDEIVDTLMEIAPTTLEGINQRVKDLAPTVRQDTDEFYVWFEYA</sequence>
<dbReference type="EMBL" id="BKCJ011227837">
    <property type="protein sequence ID" value="GFD06863.1"/>
    <property type="molecule type" value="Genomic_DNA"/>
</dbReference>